<protein>
    <submittedName>
        <fullName evidence="3">22939_t:CDS:1</fullName>
    </submittedName>
</protein>
<evidence type="ECO:0000256" key="2">
    <source>
        <dbReference type="SAM" id="Phobius"/>
    </source>
</evidence>
<organism evidence="3 4">
    <name type="scientific">Cetraspora pellucida</name>
    <dbReference type="NCBI Taxonomy" id="1433469"/>
    <lineage>
        <taxon>Eukaryota</taxon>
        <taxon>Fungi</taxon>
        <taxon>Fungi incertae sedis</taxon>
        <taxon>Mucoromycota</taxon>
        <taxon>Glomeromycotina</taxon>
        <taxon>Glomeromycetes</taxon>
        <taxon>Diversisporales</taxon>
        <taxon>Gigasporaceae</taxon>
        <taxon>Cetraspora</taxon>
    </lineage>
</organism>
<evidence type="ECO:0000313" key="3">
    <source>
        <dbReference type="EMBL" id="CAG8813233.1"/>
    </source>
</evidence>
<name>A0A9N9PD22_9GLOM</name>
<feature type="region of interest" description="Disordered" evidence="1">
    <location>
        <begin position="1"/>
        <end position="29"/>
    </location>
</feature>
<dbReference type="OrthoDB" id="2417702at2759"/>
<proteinExistence type="predicted"/>
<dbReference type="AlphaFoldDB" id="A0A9N9PD22"/>
<sequence length="372" mass="42353">MTKRKQNQNNNSSDADTETESRDSNNSKLGHLQTGVWKFFERGQSKGDGHWEGTCSFCEHFYLQAKPQTLQAHLVNSCKKVSEEWWRHFNNIIVNNLEDIPTNEPISNASSSLVKQKKIAKQLGLTNWYDSTKIEAPMQSLIDEAILLAFVMCGIPFCIVNNPFFTSTLKLLNPGYNILSCEVLSGHLLDLELAKVIHKIDGILEHTNNLTIDLDDVLFPIKEAILAVEANHSTLADCYINLVKIAAVIQNLPIDEYKGFHNEYRLEGLAKIYRFNLSNPIKQLYHTQTAEITSEIITNIAETVFKEFEEETLIDNDDIEMLNPAKNLYPNEQDLDLSISTSIDFKSSVFMSFNSYESENFNEIESDNDIQE</sequence>
<keyword evidence="2" id="KW-0472">Membrane</keyword>
<feature type="non-terminal residue" evidence="3">
    <location>
        <position position="372"/>
    </location>
</feature>
<evidence type="ECO:0000256" key="1">
    <source>
        <dbReference type="SAM" id="MobiDB-lite"/>
    </source>
</evidence>
<gene>
    <name evidence="3" type="ORF">CPELLU_LOCUS18891</name>
</gene>
<keyword evidence="4" id="KW-1185">Reference proteome</keyword>
<dbReference type="Proteomes" id="UP000789759">
    <property type="component" value="Unassembled WGS sequence"/>
</dbReference>
<reference evidence="3" key="1">
    <citation type="submission" date="2021-06" db="EMBL/GenBank/DDBJ databases">
        <authorList>
            <person name="Kallberg Y."/>
            <person name="Tangrot J."/>
            <person name="Rosling A."/>
        </authorList>
    </citation>
    <scope>NUCLEOTIDE SEQUENCE</scope>
    <source>
        <strain evidence="3">FL966</strain>
    </source>
</reference>
<accession>A0A9N9PD22</accession>
<feature type="transmembrane region" description="Helical" evidence="2">
    <location>
        <begin position="145"/>
        <end position="165"/>
    </location>
</feature>
<keyword evidence="2" id="KW-0812">Transmembrane</keyword>
<keyword evidence="2" id="KW-1133">Transmembrane helix</keyword>
<comment type="caution">
    <text evidence="3">The sequence shown here is derived from an EMBL/GenBank/DDBJ whole genome shotgun (WGS) entry which is preliminary data.</text>
</comment>
<evidence type="ECO:0000313" key="4">
    <source>
        <dbReference type="Proteomes" id="UP000789759"/>
    </source>
</evidence>
<dbReference type="EMBL" id="CAJVQA010040669">
    <property type="protein sequence ID" value="CAG8813233.1"/>
    <property type="molecule type" value="Genomic_DNA"/>
</dbReference>